<keyword evidence="1" id="KW-0472">Membrane</keyword>
<dbReference type="OrthoDB" id="2060782at2"/>
<dbReference type="EMBL" id="SLUL01000013">
    <property type="protein sequence ID" value="TCL47050.1"/>
    <property type="molecule type" value="Genomic_DNA"/>
</dbReference>
<evidence type="ECO:0000313" key="3">
    <source>
        <dbReference type="Proteomes" id="UP000295658"/>
    </source>
</evidence>
<feature type="transmembrane region" description="Helical" evidence="1">
    <location>
        <begin position="244"/>
        <end position="269"/>
    </location>
</feature>
<feature type="transmembrane region" description="Helical" evidence="1">
    <location>
        <begin position="391"/>
        <end position="410"/>
    </location>
</feature>
<keyword evidence="1" id="KW-0812">Transmembrane</keyword>
<sequence>MNIWKFELKKAFQSPVVSILIVLFLFLNFWLIYNHAGIREELKVTNQLVERFGYKIDAEMAAKLQAYYQSKLQKMNELTRKKFGKTYERAGDFFSEYEYRSEVLSEEELHVITETAIVEGYYELIQEIDQTYSHLDLSKNAKLDINKYGLSGKTAEIAREYYKNLNNRLDELIEAGEHKNLFFIGYVYRMHSFLFKDLMRQMIFEVMILVVLITGHVTTYEFQNQTHLTAYASKRGRKLMLDKLVANLFASLCICAVILGATLLVYFLVFDYSGLWGIPISSFFNSEFPFPYISWWKLPFGIYLSCVLVVFIICQLFFTVITYSIAVWIKNNYLVYAAFALLFGLCVLITGIVPKTSTAIFWTRYTPFSLILNPHLWFIGWNVFTPKNYEWTTAVIWTCLLAIVTAVTFLKFNKEQID</sequence>
<dbReference type="AlphaFoldDB" id="A0A4R1QC20"/>
<keyword evidence="1" id="KW-1133">Transmembrane helix</keyword>
<feature type="transmembrane region" description="Helical" evidence="1">
    <location>
        <begin position="302"/>
        <end position="327"/>
    </location>
</feature>
<feature type="transmembrane region" description="Helical" evidence="1">
    <location>
        <begin position="333"/>
        <end position="353"/>
    </location>
</feature>
<dbReference type="RefSeq" id="WP_132949127.1">
    <property type="nucleotide sequence ID" value="NZ_SLUL01000013.1"/>
</dbReference>
<keyword evidence="3" id="KW-1185">Reference proteome</keyword>
<evidence type="ECO:0000256" key="1">
    <source>
        <dbReference type="SAM" id="Phobius"/>
    </source>
</evidence>
<comment type="caution">
    <text evidence="2">The sequence shown here is derived from an EMBL/GenBank/DDBJ whole genome shotgun (WGS) entry which is preliminary data.</text>
</comment>
<name>A0A4R1QC20_9BACL</name>
<organism evidence="2 3">
    <name type="scientific">Thermolongibacillus altinsuensis</name>
    <dbReference type="NCBI Taxonomy" id="575256"/>
    <lineage>
        <taxon>Bacteria</taxon>
        <taxon>Bacillati</taxon>
        <taxon>Bacillota</taxon>
        <taxon>Bacilli</taxon>
        <taxon>Bacillales</taxon>
        <taxon>Anoxybacillaceae</taxon>
        <taxon>Thermolongibacillus</taxon>
    </lineage>
</organism>
<accession>A0A4R1QC20</accession>
<gene>
    <name evidence="2" type="ORF">EDD69_11356</name>
</gene>
<reference evidence="2 3" key="1">
    <citation type="submission" date="2019-03" db="EMBL/GenBank/DDBJ databases">
        <title>Genomic Encyclopedia of Type Strains, Phase IV (KMG-IV): sequencing the most valuable type-strain genomes for metagenomic binning, comparative biology and taxonomic classification.</title>
        <authorList>
            <person name="Goeker M."/>
        </authorList>
    </citation>
    <scope>NUCLEOTIDE SEQUENCE [LARGE SCALE GENOMIC DNA]</scope>
    <source>
        <strain evidence="2 3">DSM 24979</strain>
    </source>
</reference>
<evidence type="ECO:0008006" key="4">
    <source>
        <dbReference type="Google" id="ProtNLM"/>
    </source>
</evidence>
<protein>
    <recommendedName>
        <fullName evidence="4">ABC-2 family transporter</fullName>
    </recommendedName>
</protein>
<evidence type="ECO:0000313" key="2">
    <source>
        <dbReference type="EMBL" id="TCL47050.1"/>
    </source>
</evidence>
<proteinExistence type="predicted"/>
<dbReference type="Proteomes" id="UP000295658">
    <property type="component" value="Unassembled WGS sequence"/>
</dbReference>
<feature type="transmembrane region" description="Helical" evidence="1">
    <location>
        <begin position="12"/>
        <end position="33"/>
    </location>
</feature>